<evidence type="ECO:0000259" key="1">
    <source>
        <dbReference type="Pfam" id="PF01883"/>
    </source>
</evidence>
<feature type="domain" description="MIP18 family-like" evidence="1">
    <location>
        <begin position="40"/>
        <end position="111"/>
    </location>
</feature>
<dbReference type="PANTHER" id="PTHR42831:SF1">
    <property type="entry name" value="FE-S PROTEIN MATURATION AUXILIARY FACTOR YITW"/>
    <property type="match status" value="1"/>
</dbReference>
<proteinExistence type="predicted"/>
<dbReference type="RefSeq" id="WP_246970305.1">
    <property type="nucleotide sequence ID" value="NZ_CP095397.1"/>
</dbReference>
<dbReference type="EMBL" id="JBHSDJ010000121">
    <property type="protein sequence ID" value="MFC4248376.1"/>
    <property type="molecule type" value="Genomic_DNA"/>
</dbReference>
<evidence type="ECO:0000313" key="2">
    <source>
        <dbReference type="EMBL" id="MFC4248376.1"/>
    </source>
</evidence>
<accession>A0ABD5P251</accession>
<comment type="caution">
    <text evidence="2">The sequence shown here is derived from an EMBL/GenBank/DDBJ whole genome shotgun (WGS) entry which is preliminary data.</text>
</comment>
<name>A0ABD5P251_9EURY</name>
<gene>
    <name evidence="2" type="primary">paaD</name>
    <name evidence="2" type="ORF">ACFOZ7_15790</name>
</gene>
<dbReference type="PANTHER" id="PTHR42831">
    <property type="entry name" value="FE-S PROTEIN MATURATION AUXILIARY FACTOR YITW"/>
    <property type="match status" value="1"/>
</dbReference>
<dbReference type="NCBIfam" id="NF041868">
    <property type="entry name" value="paad_haloarch"/>
    <property type="match status" value="1"/>
</dbReference>
<dbReference type="SUPFAM" id="SSF117916">
    <property type="entry name" value="Fe-S cluster assembly (FSCA) domain-like"/>
    <property type="match status" value="1"/>
</dbReference>
<organism evidence="2 3">
    <name type="scientific">Natribaculum luteum</name>
    <dbReference type="NCBI Taxonomy" id="1586232"/>
    <lineage>
        <taxon>Archaea</taxon>
        <taxon>Methanobacteriati</taxon>
        <taxon>Methanobacteriota</taxon>
        <taxon>Stenosarchaea group</taxon>
        <taxon>Halobacteria</taxon>
        <taxon>Halobacteriales</taxon>
        <taxon>Natrialbaceae</taxon>
        <taxon>Natribaculum</taxon>
    </lineage>
</organism>
<protein>
    <submittedName>
        <fullName evidence="2">1,2-phenylacetyl-CoA epoxidase subunit PaaD</fullName>
        <ecNumber evidence="2">1.14.13.149</ecNumber>
    </submittedName>
</protein>
<dbReference type="EC" id="1.14.13.149" evidence="2"/>
<dbReference type="GeneID" id="71855606"/>
<dbReference type="InterPro" id="IPR002744">
    <property type="entry name" value="MIP18-like"/>
</dbReference>
<reference evidence="2 3" key="1">
    <citation type="journal article" date="2014" name="Int. J. Syst. Evol. Microbiol.">
        <title>Complete genome sequence of Corynebacterium casei LMG S-19264T (=DSM 44701T), isolated from a smear-ripened cheese.</title>
        <authorList>
            <consortium name="US DOE Joint Genome Institute (JGI-PGF)"/>
            <person name="Walter F."/>
            <person name="Albersmeier A."/>
            <person name="Kalinowski J."/>
            <person name="Ruckert C."/>
        </authorList>
    </citation>
    <scope>NUCLEOTIDE SEQUENCE [LARGE SCALE GENOMIC DNA]</scope>
    <source>
        <strain evidence="2 3">IBRC-M 10912</strain>
    </source>
</reference>
<dbReference type="InterPro" id="IPR052339">
    <property type="entry name" value="Fe-S_Maturation_MIP18"/>
</dbReference>
<dbReference type="GO" id="GO:0097266">
    <property type="term" value="F:phenylacetyl-CoA 1,2-epoxidase activity"/>
    <property type="evidence" value="ECO:0007669"/>
    <property type="project" value="UniProtKB-EC"/>
</dbReference>
<dbReference type="AlphaFoldDB" id="A0ABD5P251"/>
<dbReference type="Gene3D" id="3.30.300.130">
    <property type="entry name" value="Fe-S cluster assembly (FSCA)"/>
    <property type="match status" value="1"/>
</dbReference>
<evidence type="ECO:0000313" key="3">
    <source>
        <dbReference type="Proteomes" id="UP001595821"/>
    </source>
</evidence>
<dbReference type="Pfam" id="PF01883">
    <property type="entry name" value="FeS_assembly_P"/>
    <property type="match status" value="1"/>
</dbReference>
<keyword evidence="2" id="KW-0560">Oxidoreductase</keyword>
<dbReference type="Proteomes" id="UP001595821">
    <property type="component" value="Unassembled WGS sequence"/>
</dbReference>
<dbReference type="InterPro" id="IPR034904">
    <property type="entry name" value="FSCA_dom_sf"/>
</dbReference>
<sequence length="140" mass="15177">MSSETPDTDPDATPCAYTDYREGEAVEELPATGEDATGLEADVWEVLYEIEDPEMPVSIVDLGLIYGVAVSDDGVAHVDMTLTYSGCPARDMLEGQVEEAVADVDGVEEVDLQLVWSPGWSIEMVTEQGKDDLREFGLSI</sequence>